<evidence type="ECO:0000313" key="1">
    <source>
        <dbReference type="EMBL" id="KAH3709716.1"/>
    </source>
</evidence>
<dbReference type="EMBL" id="JAIWYP010000014">
    <property type="protein sequence ID" value="KAH3709716.1"/>
    <property type="molecule type" value="Genomic_DNA"/>
</dbReference>
<name>A0A9D3Z302_DREPO</name>
<reference evidence="1" key="1">
    <citation type="journal article" date="2019" name="bioRxiv">
        <title>The Genome of the Zebra Mussel, Dreissena polymorpha: A Resource for Invasive Species Research.</title>
        <authorList>
            <person name="McCartney M.A."/>
            <person name="Auch B."/>
            <person name="Kono T."/>
            <person name="Mallez S."/>
            <person name="Zhang Y."/>
            <person name="Obille A."/>
            <person name="Becker A."/>
            <person name="Abrahante J.E."/>
            <person name="Garbe J."/>
            <person name="Badalamenti J.P."/>
            <person name="Herman A."/>
            <person name="Mangelson H."/>
            <person name="Liachko I."/>
            <person name="Sullivan S."/>
            <person name="Sone E.D."/>
            <person name="Koren S."/>
            <person name="Silverstein K.A.T."/>
            <person name="Beckman K.B."/>
            <person name="Gohl D.M."/>
        </authorList>
    </citation>
    <scope>NUCLEOTIDE SEQUENCE</scope>
    <source>
        <strain evidence="1">Duluth1</strain>
        <tissue evidence="1">Whole animal</tissue>
    </source>
</reference>
<proteinExistence type="predicted"/>
<evidence type="ECO:0000313" key="2">
    <source>
        <dbReference type="Proteomes" id="UP000828390"/>
    </source>
</evidence>
<reference evidence="1" key="2">
    <citation type="submission" date="2020-11" db="EMBL/GenBank/DDBJ databases">
        <authorList>
            <person name="McCartney M.A."/>
            <person name="Auch B."/>
            <person name="Kono T."/>
            <person name="Mallez S."/>
            <person name="Becker A."/>
            <person name="Gohl D.M."/>
            <person name="Silverstein K.A.T."/>
            <person name="Koren S."/>
            <person name="Bechman K.B."/>
            <person name="Herman A."/>
            <person name="Abrahante J.E."/>
            <person name="Garbe J."/>
        </authorList>
    </citation>
    <scope>NUCLEOTIDE SEQUENCE</scope>
    <source>
        <strain evidence="1">Duluth1</strain>
        <tissue evidence="1">Whole animal</tissue>
    </source>
</reference>
<protein>
    <submittedName>
        <fullName evidence="1">Uncharacterized protein</fullName>
    </submittedName>
</protein>
<sequence>MSFSQMLESDHDMYEVSVTNPDGAFHSCCQIVHQLQARLDEVEAQLMLGRIQHLLVTPRPVLKLRVEENTVTHGLNTQAHRLCRTT</sequence>
<gene>
    <name evidence="1" type="ORF">DPMN_069179</name>
</gene>
<keyword evidence="2" id="KW-1185">Reference proteome</keyword>
<dbReference type="AlphaFoldDB" id="A0A9D3Z302"/>
<accession>A0A9D3Z302</accession>
<comment type="caution">
    <text evidence="1">The sequence shown here is derived from an EMBL/GenBank/DDBJ whole genome shotgun (WGS) entry which is preliminary data.</text>
</comment>
<dbReference type="Proteomes" id="UP000828390">
    <property type="component" value="Unassembled WGS sequence"/>
</dbReference>
<organism evidence="1 2">
    <name type="scientific">Dreissena polymorpha</name>
    <name type="common">Zebra mussel</name>
    <name type="synonym">Mytilus polymorpha</name>
    <dbReference type="NCBI Taxonomy" id="45954"/>
    <lineage>
        <taxon>Eukaryota</taxon>
        <taxon>Metazoa</taxon>
        <taxon>Spiralia</taxon>
        <taxon>Lophotrochozoa</taxon>
        <taxon>Mollusca</taxon>
        <taxon>Bivalvia</taxon>
        <taxon>Autobranchia</taxon>
        <taxon>Heteroconchia</taxon>
        <taxon>Euheterodonta</taxon>
        <taxon>Imparidentia</taxon>
        <taxon>Neoheterodontei</taxon>
        <taxon>Myida</taxon>
        <taxon>Dreissenoidea</taxon>
        <taxon>Dreissenidae</taxon>
        <taxon>Dreissena</taxon>
    </lineage>
</organism>